<evidence type="ECO:0000256" key="1">
    <source>
        <dbReference type="SAM" id="MobiDB-lite"/>
    </source>
</evidence>
<comment type="caution">
    <text evidence="2">The sequence shown here is derived from an EMBL/GenBank/DDBJ whole genome shotgun (WGS) entry which is preliminary data.</text>
</comment>
<protein>
    <submittedName>
        <fullName evidence="2">Uncharacterized protein</fullName>
    </submittedName>
</protein>
<accession>A0AAV7QRQ9</accession>
<gene>
    <name evidence="2" type="ORF">NDU88_009470</name>
</gene>
<organism evidence="2 3">
    <name type="scientific">Pleurodeles waltl</name>
    <name type="common">Iberian ribbed newt</name>
    <dbReference type="NCBI Taxonomy" id="8319"/>
    <lineage>
        <taxon>Eukaryota</taxon>
        <taxon>Metazoa</taxon>
        <taxon>Chordata</taxon>
        <taxon>Craniata</taxon>
        <taxon>Vertebrata</taxon>
        <taxon>Euteleostomi</taxon>
        <taxon>Amphibia</taxon>
        <taxon>Batrachia</taxon>
        <taxon>Caudata</taxon>
        <taxon>Salamandroidea</taxon>
        <taxon>Salamandridae</taxon>
        <taxon>Pleurodelinae</taxon>
        <taxon>Pleurodeles</taxon>
    </lineage>
</organism>
<reference evidence="2" key="1">
    <citation type="journal article" date="2022" name="bioRxiv">
        <title>Sequencing and chromosome-scale assembly of the giantPleurodeles waltlgenome.</title>
        <authorList>
            <person name="Brown T."/>
            <person name="Elewa A."/>
            <person name="Iarovenko S."/>
            <person name="Subramanian E."/>
            <person name="Araus A.J."/>
            <person name="Petzold A."/>
            <person name="Susuki M."/>
            <person name="Suzuki K.-i.T."/>
            <person name="Hayashi T."/>
            <person name="Toyoda A."/>
            <person name="Oliveira C."/>
            <person name="Osipova E."/>
            <person name="Leigh N.D."/>
            <person name="Simon A."/>
            <person name="Yun M.H."/>
        </authorList>
    </citation>
    <scope>NUCLEOTIDE SEQUENCE</scope>
    <source>
        <strain evidence="2">20211129_DDA</strain>
        <tissue evidence="2">Liver</tissue>
    </source>
</reference>
<dbReference type="Proteomes" id="UP001066276">
    <property type="component" value="Chromosome 6"/>
</dbReference>
<keyword evidence="3" id="KW-1185">Reference proteome</keyword>
<dbReference type="EMBL" id="JANPWB010000010">
    <property type="protein sequence ID" value="KAJ1143159.1"/>
    <property type="molecule type" value="Genomic_DNA"/>
</dbReference>
<sequence>MDLGLRLVVRRSAGEGASGRPQRPAVNHLRPGSVGEETDLDRRPPAGRAVLLAGGVSNLSSGWEETRTATPCYIEESIRTTLLSLGSGRQVEKVEPERR</sequence>
<proteinExistence type="predicted"/>
<evidence type="ECO:0000313" key="3">
    <source>
        <dbReference type="Proteomes" id="UP001066276"/>
    </source>
</evidence>
<feature type="region of interest" description="Disordered" evidence="1">
    <location>
        <begin position="12"/>
        <end position="45"/>
    </location>
</feature>
<name>A0AAV7QRQ9_PLEWA</name>
<evidence type="ECO:0000313" key="2">
    <source>
        <dbReference type="EMBL" id="KAJ1143159.1"/>
    </source>
</evidence>
<dbReference type="AlphaFoldDB" id="A0AAV7QRQ9"/>